<feature type="region of interest" description="Disordered" evidence="1">
    <location>
        <begin position="1"/>
        <end position="21"/>
    </location>
</feature>
<evidence type="ECO:0000256" key="1">
    <source>
        <dbReference type="SAM" id="MobiDB-lite"/>
    </source>
</evidence>
<organism evidence="2 3">
    <name type="scientific">Marivita lacus</name>
    <dbReference type="NCBI Taxonomy" id="1323742"/>
    <lineage>
        <taxon>Bacteria</taxon>
        <taxon>Pseudomonadati</taxon>
        <taxon>Pseudomonadota</taxon>
        <taxon>Alphaproteobacteria</taxon>
        <taxon>Rhodobacterales</taxon>
        <taxon>Roseobacteraceae</taxon>
        <taxon>Marivita</taxon>
    </lineage>
</organism>
<sequence>MRRELDPAKLQTTPALHDTPGPLLPFRLDGMLRSGFTEPAVHHRRSINILNIEIAGKARRGRTG</sequence>
<protein>
    <submittedName>
        <fullName evidence="2">Uncharacterized protein</fullName>
    </submittedName>
</protein>
<dbReference type="Proteomes" id="UP000645462">
    <property type="component" value="Unassembled WGS sequence"/>
</dbReference>
<evidence type="ECO:0000313" key="2">
    <source>
        <dbReference type="EMBL" id="GGC23585.1"/>
    </source>
</evidence>
<name>A0ABQ1LES0_9RHOB</name>
<reference evidence="3" key="1">
    <citation type="journal article" date="2019" name="Int. J. Syst. Evol. Microbiol.">
        <title>The Global Catalogue of Microorganisms (GCM) 10K type strain sequencing project: providing services to taxonomists for standard genome sequencing and annotation.</title>
        <authorList>
            <consortium name="The Broad Institute Genomics Platform"/>
            <consortium name="The Broad Institute Genome Sequencing Center for Infectious Disease"/>
            <person name="Wu L."/>
            <person name="Ma J."/>
        </authorList>
    </citation>
    <scope>NUCLEOTIDE SEQUENCE [LARGE SCALE GENOMIC DNA]</scope>
    <source>
        <strain evidence="3">CGMCC 1.12478</strain>
    </source>
</reference>
<evidence type="ECO:0000313" key="3">
    <source>
        <dbReference type="Proteomes" id="UP000645462"/>
    </source>
</evidence>
<keyword evidence="3" id="KW-1185">Reference proteome</keyword>
<proteinExistence type="predicted"/>
<comment type="caution">
    <text evidence="2">The sequence shown here is derived from an EMBL/GenBank/DDBJ whole genome shotgun (WGS) entry which is preliminary data.</text>
</comment>
<gene>
    <name evidence="2" type="ORF">GCM10011363_45110</name>
</gene>
<dbReference type="EMBL" id="BMFC01000028">
    <property type="protein sequence ID" value="GGC23585.1"/>
    <property type="molecule type" value="Genomic_DNA"/>
</dbReference>
<accession>A0ABQ1LES0</accession>